<dbReference type="Proteomes" id="UP001058974">
    <property type="component" value="Chromosome 5"/>
</dbReference>
<protein>
    <submittedName>
        <fullName evidence="1">Uncharacterized protein</fullName>
    </submittedName>
</protein>
<dbReference type="AlphaFoldDB" id="A0A9D4WP47"/>
<keyword evidence="2" id="KW-1185">Reference proteome</keyword>
<gene>
    <name evidence="1" type="ORF">KIW84_051442</name>
</gene>
<proteinExistence type="predicted"/>
<evidence type="ECO:0000313" key="1">
    <source>
        <dbReference type="EMBL" id="KAI5404290.1"/>
    </source>
</evidence>
<evidence type="ECO:0000313" key="2">
    <source>
        <dbReference type="Proteomes" id="UP001058974"/>
    </source>
</evidence>
<sequence length="155" mass="17534">MRSQMDARMAQFVEAITNVTRNQEELKALVKRPCVENERPELMFEDVSVGKPRPNVAVNFSGLKFNGPYSHAGPTVNVVDDDESLNLIMDVNMLSTPLLCLKSYLIKNDVFPGCFPDCYECQSRPEGCVHLKIRIQNLISEDVLQCDRIIKDEKG</sequence>
<name>A0A9D4WP47_PEA</name>
<organism evidence="1 2">
    <name type="scientific">Pisum sativum</name>
    <name type="common">Garden pea</name>
    <name type="synonym">Lathyrus oleraceus</name>
    <dbReference type="NCBI Taxonomy" id="3888"/>
    <lineage>
        <taxon>Eukaryota</taxon>
        <taxon>Viridiplantae</taxon>
        <taxon>Streptophyta</taxon>
        <taxon>Embryophyta</taxon>
        <taxon>Tracheophyta</taxon>
        <taxon>Spermatophyta</taxon>
        <taxon>Magnoliopsida</taxon>
        <taxon>eudicotyledons</taxon>
        <taxon>Gunneridae</taxon>
        <taxon>Pentapetalae</taxon>
        <taxon>rosids</taxon>
        <taxon>fabids</taxon>
        <taxon>Fabales</taxon>
        <taxon>Fabaceae</taxon>
        <taxon>Papilionoideae</taxon>
        <taxon>50 kb inversion clade</taxon>
        <taxon>NPAAA clade</taxon>
        <taxon>Hologalegina</taxon>
        <taxon>IRL clade</taxon>
        <taxon>Fabeae</taxon>
        <taxon>Lathyrus</taxon>
    </lineage>
</organism>
<comment type="caution">
    <text evidence="1">The sequence shown here is derived from an EMBL/GenBank/DDBJ whole genome shotgun (WGS) entry which is preliminary data.</text>
</comment>
<reference evidence="1 2" key="1">
    <citation type="journal article" date="2022" name="Nat. Genet.">
        <title>Improved pea reference genome and pan-genome highlight genomic features and evolutionary characteristics.</title>
        <authorList>
            <person name="Yang T."/>
            <person name="Liu R."/>
            <person name="Luo Y."/>
            <person name="Hu S."/>
            <person name="Wang D."/>
            <person name="Wang C."/>
            <person name="Pandey M.K."/>
            <person name="Ge S."/>
            <person name="Xu Q."/>
            <person name="Li N."/>
            <person name="Li G."/>
            <person name="Huang Y."/>
            <person name="Saxena R.K."/>
            <person name="Ji Y."/>
            <person name="Li M."/>
            <person name="Yan X."/>
            <person name="He Y."/>
            <person name="Liu Y."/>
            <person name="Wang X."/>
            <person name="Xiang C."/>
            <person name="Varshney R.K."/>
            <person name="Ding H."/>
            <person name="Gao S."/>
            <person name="Zong X."/>
        </authorList>
    </citation>
    <scope>NUCLEOTIDE SEQUENCE [LARGE SCALE GENOMIC DNA]</scope>
    <source>
        <strain evidence="1 2">cv. Zhongwan 6</strain>
    </source>
</reference>
<accession>A0A9D4WP47</accession>
<dbReference type="EMBL" id="JAMSHJ010000005">
    <property type="protein sequence ID" value="KAI5404290.1"/>
    <property type="molecule type" value="Genomic_DNA"/>
</dbReference>
<dbReference type="Gramene" id="Psat05G0144200-T1">
    <property type="protein sequence ID" value="KAI5404290.1"/>
    <property type="gene ID" value="KIW84_051442"/>
</dbReference>